<proteinExistence type="inferred from homology"/>
<dbReference type="EC" id="4.2.3.5" evidence="3 11"/>
<comment type="subunit">
    <text evidence="11">Homotetramer.</text>
</comment>
<feature type="binding site" evidence="11">
    <location>
        <begin position="306"/>
        <end position="310"/>
    </location>
    <ligand>
        <name>FMN</name>
        <dbReference type="ChEBI" id="CHEBI:58210"/>
    </ligand>
</feature>
<feature type="binding site" evidence="11">
    <location>
        <position position="291"/>
    </location>
    <ligand>
        <name>FMN</name>
        <dbReference type="ChEBI" id="CHEBI:58210"/>
    </ligand>
</feature>
<keyword evidence="6 11" id="KW-0288">FMN</keyword>
<dbReference type="NCBIfam" id="TIGR00033">
    <property type="entry name" value="aroC"/>
    <property type="match status" value="1"/>
</dbReference>
<dbReference type="GO" id="GO:0004107">
    <property type="term" value="F:chorismate synthase activity"/>
    <property type="evidence" value="ECO:0007669"/>
    <property type="project" value="UniProtKB-EC"/>
</dbReference>
<comment type="caution">
    <text evidence="11">Lacks conserved residue(s) required for the propagation of feature annotation.</text>
</comment>
<dbReference type="PANTHER" id="PTHR21085:SF0">
    <property type="entry name" value="CHORISMATE SYNTHASE"/>
    <property type="match status" value="1"/>
</dbReference>
<evidence type="ECO:0000256" key="3">
    <source>
        <dbReference type="ARBA" id="ARBA00013036"/>
    </source>
</evidence>
<evidence type="ECO:0000256" key="2">
    <source>
        <dbReference type="ARBA" id="ARBA00008014"/>
    </source>
</evidence>
<comment type="pathway">
    <text evidence="1 11">Metabolic intermediate biosynthesis; chorismate biosynthesis; chorismate from D-erythrose 4-phosphate and phosphoenolpyruvate: step 7/7.</text>
</comment>
<dbReference type="Pfam" id="PF01264">
    <property type="entry name" value="Chorismate_synt"/>
    <property type="match status" value="1"/>
</dbReference>
<dbReference type="PIRSF" id="PIRSF001456">
    <property type="entry name" value="Chorismate_synth"/>
    <property type="match status" value="1"/>
</dbReference>
<comment type="function">
    <text evidence="11">Catalyzes the anti-1,4-elimination of the C-3 phosphate and the C-6 proR hydrogen from 5-enolpyruvylshikimate-3-phosphate (EPSP) to yield chorismate, which is the branch point compound that serves as the starting substrate for the three terminal pathways of aromatic amino acid biosynthesis. This reaction introduces a second double bond into the aromatic ring system.</text>
</comment>
<dbReference type="SUPFAM" id="SSF103263">
    <property type="entry name" value="Chorismate synthase, AroC"/>
    <property type="match status" value="1"/>
</dbReference>
<dbReference type="CDD" id="cd07304">
    <property type="entry name" value="Chorismate_synthase"/>
    <property type="match status" value="1"/>
</dbReference>
<dbReference type="InterPro" id="IPR020541">
    <property type="entry name" value="Chorismate_synthase_CS"/>
</dbReference>
<evidence type="ECO:0000313" key="12">
    <source>
        <dbReference type="EMBL" id="MEY8764997.1"/>
    </source>
</evidence>
<keyword evidence="8 11" id="KW-0521">NADP</keyword>
<feature type="binding site" evidence="11">
    <location>
        <begin position="125"/>
        <end position="127"/>
    </location>
    <ligand>
        <name>FMN</name>
        <dbReference type="ChEBI" id="CHEBI:58210"/>
    </ligand>
</feature>
<name>A0ABV4E1G8_9CLOT</name>
<comment type="caution">
    <text evidence="12">The sequence shown here is derived from an EMBL/GenBank/DDBJ whole genome shotgun (WGS) entry which is preliminary data.</text>
</comment>
<comment type="catalytic activity">
    <reaction evidence="11">
        <text>5-O-(1-carboxyvinyl)-3-phosphoshikimate = chorismate + phosphate</text>
        <dbReference type="Rhea" id="RHEA:21020"/>
        <dbReference type="ChEBI" id="CHEBI:29748"/>
        <dbReference type="ChEBI" id="CHEBI:43474"/>
        <dbReference type="ChEBI" id="CHEBI:57701"/>
        <dbReference type="EC" id="4.2.3.5"/>
    </reaction>
</comment>
<dbReference type="HAMAP" id="MF_00300">
    <property type="entry name" value="Chorismate_synth"/>
    <property type="match status" value="1"/>
</dbReference>
<dbReference type="NCBIfam" id="NF003793">
    <property type="entry name" value="PRK05382.1"/>
    <property type="match status" value="1"/>
</dbReference>
<comment type="similarity">
    <text evidence="2 11">Belongs to the chorismate synthase family.</text>
</comment>
<evidence type="ECO:0000256" key="1">
    <source>
        <dbReference type="ARBA" id="ARBA00005044"/>
    </source>
</evidence>
<evidence type="ECO:0000256" key="5">
    <source>
        <dbReference type="ARBA" id="ARBA00022630"/>
    </source>
</evidence>
<comment type="cofactor">
    <cofactor evidence="11">
        <name>FMNH2</name>
        <dbReference type="ChEBI" id="CHEBI:57618"/>
    </cofactor>
    <text evidence="11">Reduced FMN (FMNH(2)).</text>
</comment>
<sequence length="358" mass="38664">MSGIWGNKIKISIFGESHGKAVGIVLDGLKPGIEIDLGYIREQMKRRAPGNTSLSTARKENDEFHILSGCFRGRSTGTPLCAVILNGDVNSEDYEEISNMPRPGHADFTGRVKYKGFNDYRGGGHFSGRLTAPLVFAGSLCRKVLEERGIVIGSHVKSIGRVEDKYSFDAVSTDKNTLEKLSKDIFPVLDKGCGEKMKDSILRARKEGDSLGGVVETMVLNLPAGVGNPFFNSVESTLSQLLFSIPAVKGVEFGEGFNIAAMKGSEANDEYYMSENHEIKTYTNNNGGILGGITNGMPLIFKTAVKPTPSIAKAQRTVNIESGEDAILRIKGRHDPCIVPRAVPVIEAAAVIGILNLM</sequence>
<dbReference type="EMBL" id="JBGFFE010000040">
    <property type="protein sequence ID" value="MEY8764997.1"/>
    <property type="molecule type" value="Genomic_DNA"/>
</dbReference>
<dbReference type="PANTHER" id="PTHR21085">
    <property type="entry name" value="CHORISMATE SYNTHASE"/>
    <property type="match status" value="1"/>
</dbReference>
<evidence type="ECO:0000256" key="7">
    <source>
        <dbReference type="ARBA" id="ARBA00022827"/>
    </source>
</evidence>
<dbReference type="PROSITE" id="PS00789">
    <property type="entry name" value="CHORISMATE_SYNTHASE_3"/>
    <property type="match status" value="1"/>
</dbReference>
<keyword evidence="13" id="KW-1185">Reference proteome</keyword>
<keyword evidence="9 11" id="KW-0057">Aromatic amino acid biosynthesis</keyword>
<organism evidence="12 13">
    <name type="scientific">Clostridium lapidicellarium</name>
    <dbReference type="NCBI Taxonomy" id="3240931"/>
    <lineage>
        <taxon>Bacteria</taxon>
        <taxon>Bacillati</taxon>
        <taxon>Bacillota</taxon>
        <taxon>Clostridia</taxon>
        <taxon>Eubacteriales</taxon>
        <taxon>Clostridiaceae</taxon>
        <taxon>Clostridium</taxon>
    </lineage>
</organism>
<gene>
    <name evidence="11 12" type="primary">aroC</name>
    <name evidence="12" type="ORF">AB8S09_15345</name>
</gene>
<feature type="binding site" evidence="11">
    <location>
        <position position="333"/>
    </location>
    <ligand>
        <name>FMN</name>
        <dbReference type="ChEBI" id="CHEBI:58210"/>
    </ligand>
</feature>
<dbReference type="RefSeq" id="WP_294180838.1">
    <property type="nucleotide sequence ID" value="NZ_JBGFFE010000040.1"/>
</dbReference>
<protein>
    <recommendedName>
        <fullName evidence="3 11">Chorismate synthase</fullName>
        <shortName evidence="11">CS</shortName>
        <ecNumber evidence="3 11">4.2.3.5</ecNumber>
    </recommendedName>
    <alternativeName>
        <fullName evidence="11">5-enolpyruvylshikimate-3-phosphate phospholyase</fullName>
    </alternativeName>
</protein>
<evidence type="ECO:0000256" key="6">
    <source>
        <dbReference type="ARBA" id="ARBA00022643"/>
    </source>
</evidence>
<dbReference type="Gene3D" id="3.60.150.10">
    <property type="entry name" value="Chorismate synthase AroC"/>
    <property type="match status" value="1"/>
</dbReference>
<evidence type="ECO:0000256" key="11">
    <source>
        <dbReference type="HAMAP-Rule" id="MF_00300"/>
    </source>
</evidence>
<feature type="binding site" evidence="11">
    <location>
        <position position="47"/>
    </location>
    <ligand>
        <name>NADP(+)</name>
        <dbReference type="ChEBI" id="CHEBI:58349"/>
    </ligand>
</feature>
<evidence type="ECO:0000256" key="10">
    <source>
        <dbReference type="ARBA" id="ARBA00023239"/>
    </source>
</evidence>
<evidence type="ECO:0000256" key="4">
    <source>
        <dbReference type="ARBA" id="ARBA00022605"/>
    </source>
</evidence>
<accession>A0ABV4E1G8</accession>
<evidence type="ECO:0000313" key="13">
    <source>
        <dbReference type="Proteomes" id="UP001565220"/>
    </source>
</evidence>
<keyword evidence="5 11" id="KW-0285">Flavoprotein</keyword>
<evidence type="ECO:0000256" key="8">
    <source>
        <dbReference type="ARBA" id="ARBA00022857"/>
    </source>
</evidence>
<keyword evidence="4 11" id="KW-0028">Amino-acid biosynthesis</keyword>
<dbReference type="InterPro" id="IPR000453">
    <property type="entry name" value="Chorismate_synth"/>
</dbReference>
<dbReference type="InterPro" id="IPR035904">
    <property type="entry name" value="Chorismate_synth_AroC_sf"/>
</dbReference>
<dbReference type="PROSITE" id="PS00788">
    <property type="entry name" value="CHORISMATE_SYNTHASE_2"/>
    <property type="match status" value="1"/>
</dbReference>
<dbReference type="Proteomes" id="UP001565220">
    <property type="component" value="Unassembled WGS sequence"/>
</dbReference>
<keyword evidence="10 11" id="KW-0456">Lyase</keyword>
<keyword evidence="7 11" id="KW-0274">FAD</keyword>
<reference evidence="12 13" key="1">
    <citation type="submission" date="2024-08" db="EMBL/GenBank/DDBJ databases">
        <title>Clostridium lapicellarii sp. nov., and Clostridium renhuaiense sp. nov., two species isolated from the mud in a fermentation cellar used for producing sauce-flavour Chinese liquors.</title>
        <authorList>
            <person name="Yang F."/>
            <person name="Wang H."/>
            <person name="Chen L.Q."/>
            <person name="Zhou N."/>
            <person name="Lu J.J."/>
            <person name="Pu X.X."/>
            <person name="Wan B."/>
            <person name="Wang L."/>
            <person name="Liu S.J."/>
        </authorList>
    </citation>
    <scope>NUCLEOTIDE SEQUENCE [LARGE SCALE GENOMIC DNA]</scope>
    <source>
        <strain evidence="12 13">MT-113</strain>
    </source>
</reference>
<evidence type="ECO:0000256" key="9">
    <source>
        <dbReference type="ARBA" id="ARBA00023141"/>
    </source>
</evidence>